<evidence type="ECO:0000313" key="4">
    <source>
        <dbReference type="Proteomes" id="UP000000818"/>
    </source>
</evidence>
<dbReference type="EMBL" id="BA000016">
    <property type="protein sequence ID" value="BAB80181.1"/>
    <property type="molecule type" value="Genomic_DNA"/>
</dbReference>
<evidence type="ECO:0000313" key="3">
    <source>
        <dbReference type="EMBL" id="BAB80181.1"/>
    </source>
</evidence>
<dbReference type="PANTHER" id="PTHR12526">
    <property type="entry name" value="GLYCOSYLTRANSFERASE"/>
    <property type="match status" value="1"/>
</dbReference>
<dbReference type="Gene3D" id="3.40.50.2000">
    <property type="entry name" value="Glycogen Phosphorylase B"/>
    <property type="match status" value="2"/>
</dbReference>
<feature type="domain" description="Glycosyltransferase subfamily 4-like N-terminal" evidence="2">
    <location>
        <begin position="3"/>
        <end position="141"/>
    </location>
</feature>
<name>Q8XN63_CLOPE</name>
<dbReference type="STRING" id="195102.gene:10489731"/>
<evidence type="ECO:0000259" key="1">
    <source>
        <dbReference type="Pfam" id="PF00534"/>
    </source>
</evidence>
<dbReference type="SUPFAM" id="SSF53756">
    <property type="entry name" value="UDP-Glycosyltransferase/glycogen phosphorylase"/>
    <property type="match status" value="1"/>
</dbReference>
<dbReference type="RefSeq" id="WP_011009839.1">
    <property type="nucleotide sequence ID" value="NC_003366.1"/>
</dbReference>
<dbReference type="CAZy" id="GT4">
    <property type="family name" value="Glycosyltransferase Family 4"/>
</dbReference>
<dbReference type="GO" id="GO:0016757">
    <property type="term" value="F:glycosyltransferase activity"/>
    <property type="evidence" value="ECO:0007669"/>
    <property type="project" value="InterPro"/>
</dbReference>
<dbReference type="Pfam" id="PF00534">
    <property type="entry name" value="Glycos_transf_1"/>
    <property type="match status" value="1"/>
</dbReference>
<evidence type="ECO:0000259" key="2">
    <source>
        <dbReference type="Pfam" id="PF13477"/>
    </source>
</evidence>
<dbReference type="PANTHER" id="PTHR12526:SF630">
    <property type="entry name" value="GLYCOSYLTRANSFERASE"/>
    <property type="match status" value="1"/>
</dbReference>
<dbReference type="KEGG" id="cpe:CPE0475"/>
<reference evidence="3 4" key="1">
    <citation type="journal article" date="2002" name="Proc. Natl. Acad. Sci. U.S.A.">
        <title>Complete genome sequence of Clostridium perfringens, an anaerobic flesh-eater.</title>
        <authorList>
            <person name="Shimizu T."/>
            <person name="Ohtani K."/>
            <person name="Hirakawa H."/>
            <person name="Ohshima K."/>
            <person name="Yamashita A."/>
            <person name="Shiba T."/>
            <person name="Ogasawara N."/>
            <person name="Hattori M."/>
            <person name="Kuhara S."/>
            <person name="Hayashi H."/>
        </authorList>
    </citation>
    <scope>NUCLEOTIDE SEQUENCE [LARGE SCALE GENOMIC DNA]</scope>
    <source>
        <strain evidence="4">13 / Type A</strain>
    </source>
</reference>
<gene>
    <name evidence="3" type="ordered locus">CPE0475</name>
</gene>
<dbReference type="HOGENOM" id="CLU_009583_0_1_9"/>
<dbReference type="InterPro" id="IPR028098">
    <property type="entry name" value="Glyco_trans_4-like_N"/>
</dbReference>
<sequence>MKKILYITTVSRTINAFLVPHIEMLLENGYKVECATCVDKKVNQVLINKGVKIFNIPFSRSPLSFGNIKAFKELIKLQKENKYDIVHVHTPVASIYGRLLKIRFPKLKTIYTAHGYHFLKGGPKLGWIIYYPIEKVMAKLTDVTININKEDYEITKTKLNPKKCYLVNGVGLDLNQYKPLSKEKQESKRKELGLEKDDFVVIMIAELNENKNQIQLIKAMELLKDKYPNIKAISIGEGHKFEELQQEINNRGLKNNFKLLGFRTDVNELINISNIGILLSYREGLPRNIMELMANGKRIVATDIRGNRDIVCNDFIGALVEVNDYEATAKAVEKFYLTSANKNKILKEVERYSISNILTELSFVYDSLQEGGNQNEKMSSYITNE</sequence>
<accession>Q8XN63</accession>
<dbReference type="Pfam" id="PF13477">
    <property type="entry name" value="Glyco_trans_4_2"/>
    <property type="match status" value="1"/>
</dbReference>
<dbReference type="CDD" id="cd03808">
    <property type="entry name" value="GT4_CapM-like"/>
    <property type="match status" value="1"/>
</dbReference>
<organism evidence="3 4">
    <name type="scientific">Clostridium perfringens (strain 13 / Type A)</name>
    <dbReference type="NCBI Taxonomy" id="195102"/>
    <lineage>
        <taxon>Bacteria</taxon>
        <taxon>Bacillati</taxon>
        <taxon>Bacillota</taxon>
        <taxon>Clostridia</taxon>
        <taxon>Eubacteriales</taxon>
        <taxon>Clostridiaceae</taxon>
        <taxon>Clostridium</taxon>
    </lineage>
</organism>
<proteinExistence type="predicted"/>
<protein>
    <submittedName>
        <fullName evidence="3">Capsular polysaccharide biosynthesis protein</fullName>
    </submittedName>
</protein>
<dbReference type="InterPro" id="IPR001296">
    <property type="entry name" value="Glyco_trans_1"/>
</dbReference>
<feature type="domain" description="Glycosyl transferase family 1" evidence="1">
    <location>
        <begin position="185"/>
        <end position="342"/>
    </location>
</feature>
<dbReference type="AlphaFoldDB" id="Q8XN63"/>
<dbReference type="Proteomes" id="UP000000818">
    <property type="component" value="Chromosome"/>
</dbReference>